<proteinExistence type="predicted"/>
<feature type="non-terminal residue" evidence="1">
    <location>
        <position position="101"/>
    </location>
</feature>
<organism evidence="1 2">
    <name type="scientific">Juglans regia</name>
    <name type="common">English walnut</name>
    <dbReference type="NCBI Taxonomy" id="51240"/>
    <lineage>
        <taxon>Eukaryota</taxon>
        <taxon>Viridiplantae</taxon>
        <taxon>Streptophyta</taxon>
        <taxon>Embryophyta</taxon>
        <taxon>Tracheophyta</taxon>
        <taxon>Spermatophyta</taxon>
        <taxon>Magnoliopsida</taxon>
        <taxon>eudicotyledons</taxon>
        <taxon>Gunneridae</taxon>
        <taxon>Pentapetalae</taxon>
        <taxon>rosids</taxon>
        <taxon>fabids</taxon>
        <taxon>Fagales</taxon>
        <taxon>Juglandaceae</taxon>
        <taxon>Juglans</taxon>
    </lineage>
</organism>
<dbReference type="Proteomes" id="UP000619265">
    <property type="component" value="Unassembled WGS sequence"/>
</dbReference>
<gene>
    <name evidence="1" type="ORF">F2P56_018206</name>
</gene>
<dbReference type="Gramene" id="Jr08_09100_p1">
    <property type="protein sequence ID" value="cds.Jr08_09100_p1"/>
    <property type="gene ID" value="Jr08_09100"/>
</dbReference>
<dbReference type="AlphaFoldDB" id="A0A833XAS8"/>
<sequence length="101" mass="11705">WYCVIPIWLSRSNLQLFVLFIGPKRKHITHASIATSRFVRSVGALYCGIRHQRLEDCHLIIMSYLSNDFDESNGQNDLGAVIRNGREILFQVNLTRMLSRL</sequence>
<reference evidence="1" key="2">
    <citation type="submission" date="2020-03" db="EMBL/GenBank/DDBJ databases">
        <title>Walnut 2.0.</title>
        <authorList>
            <person name="Marrano A."/>
            <person name="Britton M."/>
            <person name="Zimin A.V."/>
            <person name="Zaini P.A."/>
            <person name="Workman R."/>
            <person name="Puiu D."/>
            <person name="Bianco L."/>
            <person name="Allen B.J."/>
            <person name="Troggio M."/>
            <person name="Leslie C.A."/>
            <person name="Timp W."/>
            <person name="Dendekar A."/>
            <person name="Salzberg S.L."/>
            <person name="Neale D.B."/>
        </authorList>
    </citation>
    <scope>NUCLEOTIDE SEQUENCE</scope>
    <source>
        <tissue evidence="1">Leaves</tissue>
    </source>
</reference>
<evidence type="ECO:0000313" key="1">
    <source>
        <dbReference type="EMBL" id="KAF5462175.1"/>
    </source>
</evidence>
<reference evidence="1" key="1">
    <citation type="submission" date="2015-10" db="EMBL/GenBank/DDBJ databases">
        <authorList>
            <person name="Martinez-Garcia P.J."/>
            <person name="Crepeau M.W."/>
            <person name="Puiu D."/>
            <person name="Gonzalez-Ibeas D."/>
            <person name="Whalen J."/>
            <person name="Stevens K."/>
            <person name="Paul R."/>
            <person name="Butterfield T."/>
            <person name="Britton M."/>
            <person name="Reagan R."/>
            <person name="Chakraborty S."/>
            <person name="Walawage S.L."/>
            <person name="Vasquez-Gross H.A."/>
            <person name="Cardeno C."/>
            <person name="Famula R."/>
            <person name="Pratt K."/>
            <person name="Kuruganti S."/>
            <person name="Aradhya M.K."/>
            <person name="Leslie C.A."/>
            <person name="Dandekar A.M."/>
            <person name="Salzberg S.L."/>
            <person name="Wegrzyn J.L."/>
            <person name="Langley C.H."/>
            <person name="Neale D.B."/>
        </authorList>
    </citation>
    <scope>NUCLEOTIDE SEQUENCE</scope>
    <source>
        <tissue evidence="1">Leaves</tissue>
    </source>
</reference>
<protein>
    <submittedName>
        <fullName evidence="1">Uncharacterized protein</fullName>
    </submittedName>
</protein>
<evidence type="ECO:0000313" key="2">
    <source>
        <dbReference type="Proteomes" id="UP000619265"/>
    </source>
</evidence>
<name>A0A833XAS8_JUGRE</name>
<dbReference type="EMBL" id="LIHL02000008">
    <property type="protein sequence ID" value="KAF5462175.1"/>
    <property type="molecule type" value="Genomic_DNA"/>
</dbReference>
<feature type="non-terminal residue" evidence="1">
    <location>
        <position position="1"/>
    </location>
</feature>
<comment type="caution">
    <text evidence="1">The sequence shown here is derived from an EMBL/GenBank/DDBJ whole genome shotgun (WGS) entry which is preliminary data.</text>
</comment>
<accession>A0A833XAS8</accession>